<evidence type="ECO:0000256" key="2">
    <source>
        <dbReference type="ARBA" id="ARBA00022771"/>
    </source>
</evidence>
<evidence type="ECO:0000313" key="9">
    <source>
        <dbReference type="EMBL" id="GFT01820.1"/>
    </source>
</evidence>
<feature type="region of interest" description="Disordered" evidence="6">
    <location>
        <begin position="908"/>
        <end position="940"/>
    </location>
</feature>
<feature type="region of interest" description="Disordered" evidence="6">
    <location>
        <begin position="713"/>
        <end position="840"/>
    </location>
</feature>
<feature type="region of interest" description="Disordered" evidence="6">
    <location>
        <begin position="147"/>
        <end position="181"/>
    </location>
</feature>
<dbReference type="InterPro" id="IPR019786">
    <property type="entry name" value="Zinc_finger_PHD-type_CS"/>
</dbReference>
<feature type="region of interest" description="Disordered" evidence="6">
    <location>
        <begin position="1479"/>
        <end position="1520"/>
    </location>
</feature>
<dbReference type="Gene3D" id="1.10.472.30">
    <property type="entry name" value="Transcription elongation factor S-II, central domain"/>
    <property type="match status" value="1"/>
</dbReference>
<feature type="compositionally biased region" description="Basic and acidic residues" evidence="6">
    <location>
        <begin position="1486"/>
        <end position="1496"/>
    </location>
</feature>
<evidence type="ECO:0000256" key="5">
    <source>
        <dbReference type="SAM" id="Coils"/>
    </source>
</evidence>
<name>A0A8X6N9S6_NEPPI</name>
<feature type="region of interest" description="Disordered" evidence="6">
    <location>
        <begin position="406"/>
        <end position="429"/>
    </location>
</feature>
<dbReference type="InterPro" id="IPR001965">
    <property type="entry name" value="Znf_PHD"/>
</dbReference>
<dbReference type="SMART" id="SM00249">
    <property type="entry name" value="PHD"/>
    <property type="match status" value="1"/>
</dbReference>
<dbReference type="PANTHER" id="PTHR11477:SF51">
    <property type="entry name" value="PROTEIN PARTNER OF SNF, ISOFORM B"/>
    <property type="match status" value="1"/>
</dbReference>
<dbReference type="GO" id="GO:0005634">
    <property type="term" value="C:nucleus"/>
    <property type="evidence" value="ECO:0007669"/>
    <property type="project" value="TreeGrafter"/>
</dbReference>
<feature type="compositionally biased region" description="Basic residues" evidence="6">
    <location>
        <begin position="1033"/>
        <end position="1045"/>
    </location>
</feature>
<feature type="domain" description="TFIIS central" evidence="8">
    <location>
        <begin position="1263"/>
        <end position="1383"/>
    </location>
</feature>
<feature type="compositionally biased region" description="Basic and acidic residues" evidence="6">
    <location>
        <begin position="815"/>
        <end position="829"/>
    </location>
</feature>
<dbReference type="Proteomes" id="UP000887013">
    <property type="component" value="Unassembled WGS sequence"/>
</dbReference>
<feature type="coiled-coil region" evidence="5">
    <location>
        <begin position="1819"/>
        <end position="1846"/>
    </location>
</feature>
<dbReference type="SUPFAM" id="SSF160481">
    <property type="entry name" value="BRK domain-like"/>
    <property type="match status" value="1"/>
</dbReference>
<feature type="compositionally biased region" description="Basic and acidic residues" evidence="6">
    <location>
        <begin position="1773"/>
        <end position="1783"/>
    </location>
</feature>
<evidence type="ECO:0000256" key="1">
    <source>
        <dbReference type="ARBA" id="ARBA00022723"/>
    </source>
</evidence>
<feature type="region of interest" description="Disordered" evidence="6">
    <location>
        <begin position="1773"/>
        <end position="1819"/>
    </location>
</feature>
<keyword evidence="2 4" id="KW-0863">Zinc-finger</keyword>
<feature type="region of interest" description="Disordered" evidence="6">
    <location>
        <begin position="1687"/>
        <end position="1737"/>
    </location>
</feature>
<organism evidence="9 10">
    <name type="scientific">Nephila pilipes</name>
    <name type="common">Giant wood spider</name>
    <name type="synonym">Nephila maculata</name>
    <dbReference type="NCBI Taxonomy" id="299642"/>
    <lineage>
        <taxon>Eukaryota</taxon>
        <taxon>Metazoa</taxon>
        <taxon>Ecdysozoa</taxon>
        <taxon>Arthropoda</taxon>
        <taxon>Chelicerata</taxon>
        <taxon>Arachnida</taxon>
        <taxon>Araneae</taxon>
        <taxon>Araneomorphae</taxon>
        <taxon>Entelegynae</taxon>
        <taxon>Araneoidea</taxon>
        <taxon>Nephilidae</taxon>
        <taxon>Nephila</taxon>
    </lineage>
</organism>
<evidence type="ECO:0000313" key="10">
    <source>
        <dbReference type="Proteomes" id="UP000887013"/>
    </source>
</evidence>
<dbReference type="OrthoDB" id="1884872at2759"/>
<feature type="compositionally biased region" description="Basic and acidic residues" evidence="6">
    <location>
        <begin position="930"/>
        <end position="940"/>
    </location>
</feature>
<feature type="region of interest" description="Disordered" evidence="6">
    <location>
        <begin position="1026"/>
        <end position="1089"/>
    </location>
</feature>
<dbReference type="InterPro" id="IPR003618">
    <property type="entry name" value="TFIIS_cen_dom"/>
</dbReference>
<dbReference type="InterPro" id="IPR036575">
    <property type="entry name" value="TFIIS_cen_dom_sf"/>
</dbReference>
<feature type="compositionally biased region" description="Polar residues" evidence="6">
    <location>
        <begin position="1497"/>
        <end position="1518"/>
    </location>
</feature>
<evidence type="ECO:0000256" key="3">
    <source>
        <dbReference type="ARBA" id="ARBA00022833"/>
    </source>
</evidence>
<dbReference type="PROSITE" id="PS50016">
    <property type="entry name" value="ZF_PHD_2"/>
    <property type="match status" value="1"/>
</dbReference>
<feature type="compositionally biased region" description="Polar residues" evidence="6">
    <location>
        <begin position="1075"/>
        <end position="1089"/>
    </location>
</feature>
<dbReference type="SMART" id="SM00510">
    <property type="entry name" value="TFS2M"/>
    <property type="match status" value="1"/>
</dbReference>
<dbReference type="Pfam" id="PF07744">
    <property type="entry name" value="SPOC"/>
    <property type="match status" value="1"/>
</dbReference>
<dbReference type="Pfam" id="PF00628">
    <property type="entry name" value="PHD"/>
    <property type="match status" value="1"/>
</dbReference>
<feature type="region of interest" description="Disordered" evidence="6">
    <location>
        <begin position="2168"/>
        <end position="2195"/>
    </location>
</feature>
<dbReference type="Pfam" id="PF07500">
    <property type="entry name" value="TFIIS_M"/>
    <property type="match status" value="1"/>
</dbReference>
<evidence type="ECO:0000256" key="6">
    <source>
        <dbReference type="SAM" id="MobiDB-lite"/>
    </source>
</evidence>
<evidence type="ECO:0000259" key="7">
    <source>
        <dbReference type="PROSITE" id="PS50016"/>
    </source>
</evidence>
<dbReference type="CDD" id="cd15552">
    <property type="entry name" value="PHD_PHF3_like"/>
    <property type="match status" value="1"/>
</dbReference>
<evidence type="ECO:0000259" key="8">
    <source>
        <dbReference type="PROSITE" id="PS51321"/>
    </source>
</evidence>
<feature type="compositionally biased region" description="Basic and acidic residues" evidence="6">
    <location>
        <begin position="160"/>
        <end position="175"/>
    </location>
</feature>
<sequence length="2267" mass="255856">MLSCVFWLVMRVKEDLKIIILTIFIIMAAEKSLIMNVSKDEMDTIDEILQSRQPGAPLNKKPLKLPTSPRTYSSAPLRITVPANVSLETVGALCELSADPVSNKNATECLESDDENNVEDDSYIPKNLEDLISMEHSYAIKYSASIESNENEPVTIEEEKEGKSISEEENGKQNEEIPIEEIEIPIISTPIRRSKRQIEKLEREQGEKENAANENSLDNDSPKTKIVKLNENTFEEKETERLKNEINLNLETPTSKTSKYSTYKSYSEFKKRHLKNAIDINKNEESKDCKDLSDVTSHINEDILQDSFDKVESKKDSITVTKEPQNVENLEHELKSKYSHKTKLCKSIDIEQNEKLNAHVHHFKKKKLLFMSHNYNPPSVKSAECKTKKTNKRMKKSCMTVKKISDESEHALKSPSTKKKSSILSSFERSTSENFQSTDTLHVNKRKKCVSFSEDLFSNNKPETVPKRQRLSTDCKDISQKNVLSPVTSPTVLNAKPHKKKMLRRESLRLTVNEDEPPLFSKPDVLIKVTVDDTTSKKDEKGESNLLIQTEESGNLKMDDVLAIKNDTKEKEVKNKILPDKQEEKEKLVLKIKEEEKEKDVLNVSQEKEKILKTSLNEKVECQDEEKHLEDGKFGTICNGNQSFDKSNNSNNFQVAVQEDCQHIVSQSTNPDDSVRSHSIFSNIEALFEAVKYNESLDEDKCTSIISDDTISTPVSSEKKATNENDNPESAMKQDCKNDSLKTATETESDNQMAESMPKPERKSRRIIKKKEFFGDSSDNSDNKKLSGVKKKKSKIDKRKTRGKTALKNKNSNINKEKEQGEKNDHLEQDANAYSDTSEEDDPKKLWCICRKPHNSRFMIQCDKCEDWFHGSCVGVTKQYGRQLEEQKKEWICPTCLMKGETFVSKDEKSVSEISQLENLPRKNSKNSKKANDRHGSDEKMKAEIDIENSVNLENIKTFVQEVKTPVQEDIHVQDVEIPGQDKASLPKVKIAVEELNTQVQEVKIPVQSSMIGRSLYEGTFVRKGNPNASTVRKTKKKFKSKKSKQSVNPKTSVAPKQNVVADSQLLDHNRKTPVPSTQSASSTMKSNTQQKYLKQSVFLTEDAIQIKKAKTVRRSTEKPTSASLENKRSSPLFKEKGIIKKKLICVNCPHEAKANASYCSDYCIEKYATECLRTLREAKGISKGIDFDSQRLVVLDRLKGNVITSENGPTAGEIISWLKANPAFIFFPTPCIPSSTRKEKECDSNSGAERKDVADETAKATVRLNVKKTLKNILMDRCKKADDIEMLEEDVQKIAVKIEEELNSLFKDNSFKYRAKYRSLMFNIKDPRNQGLFRKILKGNIPPDRLVRMSPEELASMELARWREQENQHVLDMIKRVQLEQQKSGSGLLLKKTHKGEVEIEDHLTSVIEQDIPKMELKDVFEVFEPEKEEVKDNTHLHRSHLFDLNCKICTGKIVPPPTDENISKKVRVAHSISVEQGSPNALDAAEKPASKVVDENSSMSSTDDSLDQEPTSTVSIESPEVDVKSCVKETASKAVWKGFICMQDVAKFVTSAYKVSGHTDRLQADLPDTIQVCGRIIPDQVWDYLSKIKQSGNKELIIVRFQAANEEEAVAYCAFYSYLSTRKRYGVVSNYSRKIKDFYLLPLAATSPVPMVLVPFDGPGLPSPRPHLLLGVLVRHKSKQTSIPFVPKQLPQSKIETENVDDSYTPPHEPRSYTPPLPTSSVLDQPNDHNKITDGKKVSKLFNTFSTKNVESKKTYTESFSDKELNYAKFSGEKEDDKPYDPEQDINNMPSGPKKEKNTVSSSNDGKESPVPATVSLEKHKKILDALTRQVEETDRQVNALKQLISQPEDDNSDSPNTQSLDISSVTETGMSSFLDLPENLQDILNAVRLKTHDREREKGIHEKGDVDMRIRTLFGKHFSEQKIDQVQHNSEMSGSSINSPEMGIDVEDIHSTEAATPPPNDEDMDDSSVGCLSDPRIKLRTNFQEISVMSNENPPANVSLSNMSASELIAHAQKQFTGETGTIVPLSNQKPNNSTEPPKMLLTGWSPGKEPPPPGIEPSESFSHENVPMNISHTSVPSVYATTTVVHDSSQHVNSTFLPQSFASFQPRLPLGFSVHTPPPNIKHFPPPPIVPTPFPPPPPPPLPMHVVPTNGSENNLVKEQWSGVQLSSHHSEGTEWHAGTSHWDETSDHQGNSVEIDSRYFSNNRSDDYSGDNFYKKDTSDRHWAKSQNFAGGTWVKHPSRRVGFGNRRRGKRGSSFRKNMRN</sequence>
<keyword evidence="5" id="KW-0175">Coiled coil</keyword>
<feature type="compositionally biased region" description="Polar residues" evidence="6">
    <location>
        <begin position="741"/>
        <end position="754"/>
    </location>
</feature>
<dbReference type="InterPro" id="IPR037259">
    <property type="entry name" value="BRK_sf"/>
</dbReference>
<reference evidence="9" key="1">
    <citation type="submission" date="2020-08" db="EMBL/GenBank/DDBJ databases">
        <title>Multicomponent nature underlies the extraordinary mechanical properties of spider dragline silk.</title>
        <authorList>
            <person name="Kono N."/>
            <person name="Nakamura H."/>
            <person name="Mori M."/>
            <person name="Yoshida Y."/>
            <person name="Ohtoshi R."/>
            <person name="Malay A.D."/>
            <person name="Moran D.A.P."/>
            <person name="Tomita M."/>
            <person name="Numata K."/>
            <person name="Arakawa K."/>
        </authorList>
    </citation>
    <scope>NUCLEOTIDE SEQUENCE</scope>
</reference>
<feature type="region of interest" description="Disordered" evidence="6">
    <location>
        <begin position="2239"/>
        <end position="2267"/>
    </location>
</feature>
<keyword evidence="3" id="KW-0862">Zinc</keyword>
<dbReference type="InterPro" id="IPR013083">
    <property type="entry name" value="Znf_RING/FYVE/PHD"/>
</dbReference>
<dbReference type="PANTHER" id="PTHR11477">
    <property type="entry name" value="TRANSCRIPTION FACTOR S-II ZINC FINGER DOMAIN-CONTAINING PROTEIN"/>
    <property type="match status" value="1"/>
</dbReference>
<protein>
    <submittedName>
        <fullName evidence="9">PHD finger protein 3</fullName>
    </submittedName>
</protein>
<proteinExistence type="predicted"/>
<dbReference type="SUPFAM" id="SSF46942">
    <property type="entry name" value="Elongation factor TFIIS domain 2"/>
    <property type="match status" value="1"/>
</dbReference>
<accession>A0A8X6N9S6</accession>
<dbReference type="CDD" id="cd21541">
    <property type="entry name" value="SPOC_PHF3-like"/>
    <property type="match status" value="1"/>
</dbReference>
<keyword evidence="1" id="KW-0479">Metal-binding</keyword>
<feature type="coiled-coil region" evidence="5">
    <location>
        <begin position="578"/>
        <end position="605"/>
    </location>
</feature>
<dbReference type="Gene3D" id="3.30.40.10">
    <property type="entry name" value="Zinc/RING finger domain, C3HC4 (zinc finger)"/>
    <property type="match status" value="1"/>
</dbReference>
<dbReference type="EMBL" id="BMAW01055611">
    <property type="protein sequence ID" value="GFT01820.1"/>
    <property type="molecule type" value="Genomic_DNA"/>
</dbReference>
<dbReference type="PROSITE" id="PS01359">
    <property type="entry name" value="ZF_PHD_1"/>
    <property type="match status" value="1"/>
</dbReference>
<dbReference type="InterPro" id="IPR012921">
    <property type="entry name" value="SPOC_C"/>
</dbReference>
<keyword evidence="10" id="KW-1185">Reference proteome</keyword>
<feature type="compositionally biased region" description="Basic and acidic residues" evidence="6">
    <location>
        <begin position="200"/>
        <end position="211"/>
    </location>
</feature>
<dbReference type="GO" id="GO:0006351">
    <property type="term" value="P:DNA-templated transcription"/>
    <property type="evidence" value="ECO:0007669"/>
    <property type="project" value="InterPro"/>
</dbReference>
<evidence type="ECO:0000256" key="4">
    <source>
        <dbReference type="PROSITE-ProRule" id="PRU00146"/>
    </source>
</evidence>
<dbReference type="SUPFAM" id="SSF57903">
    <property type="entry name" value="FYVE/PHD zinc finger"/>
    <property type="match status" value="1"/>
</dbReference>
<dbReference type="PROSITE" id="PS51321">
    <property type="entry name" value="TFIIS_CENTRAL"/>
    <property type="match status" value="1"/>
</dbReference>
<feature type="compositionally biased region" description="Basic residues" evidence="6">
    <location>
        <begin position="787"/>
        <end position="807"/>
    </location>
</feature>
<feature type="region of interest" description="Disordered" evidence="6">
    <location>
        <begin position="200"/>
        <end position="232"/>
    </location>
</feature>
<feature type="compositionally biased region" description="Basic residues" evidence="6">
    <location>
        <begin position="2251"/>
        <end position="2267"/>
    </location>
</feature>
<dbReference type="GO" id="GO:0008270">
    <property type="term" value="F:zinc ion binding"/>
    <property type="evidence" value="ECO:0007669"/>
    <property type="project" value="UniProtKB-KW"/>
</dbReference>
<dbReference type="InterPro" id="IPR019787">
    <property type="entry name" value="Znf_PHD-finger"/>
</dbReference>
<gene>
    <name evidence="9" type="primary">PHF3</name>
    <name evidence="9" type="ORF">NPIL_562051</name>
</gene>
<dbReference type="InterPro" id="IPR011011">
    <property type="entry name" value="Znf_FYVE_PHD"/>
</dbReference>
<comment type="caution">
    <text evidence="9">The sequence shown here is derived from an EMBL/GenBank/DDBJ whole genome shotgun (WGS) entry which is preliminary data.</text>
</comment>
<feature type="compositionally biased region" description="Basic and acidic residues" evidence="6">
    <location>
        <begin position="1728"/>
        <end position="1737"/>
    </location>
</feature>
<feature type="domain" description="PHD-type" evidence="7">
    <location>
        <begin position="845"/>
        <end position="899"/>
    </location>
</feature>